<sequence length="326" mass="35915">MLKHLLMAALLLCSAAASAQSVFDVRLDPAPYSRTEAREQALRLVLARITGDRAQDSWVQDEALGDLQRYLQSEPDGPGYNARFDGEALLPLLQSGGLDIWLEPRPPVLVWLLDEGRPRSEADRAWRQASSAYQLPLLWPLWDLQEHMQIDTARLFEPGMLRDASARYGADYWLAVEDDGERLRWQLFGKDDDQALTEGALAAGDEAATALLAALNRYWVAEAGGREPPRADNPDPLEPLSLGQDAPGELSILVSGLRRFTDSIRLEQQLRALDGVEQAYVAESAGHQFRFRLVVAGSRASVLQAVAALPGLSAAGEREFTFRGGE</sequence>
<evidence type="ECO:0000313" key="3">
    <source>
        <dbReference type="EMBL" id="PSJ44895.1"/>
    </source>
</evidence>
<evidence type="ECO:0000313" key="4">
    <source>
        <dbReference type="Proteomes" id="UP000240243"/>
    </source>
</evidence>
<accession>A0A2P7R3X9</accession>
<name>A0A2P7R3X9_9GAMM</name>
<keyword evidence="4" id="KW-1185">Reference proteome</keyword>
<dbReference type="AlphaFoldDB" id="A0A2P7R3X9"/>
<evidence type="ECO:0008006" key="5">
    <source>
        <dbReference type="Google" id="ProtNLM"/>
    </source>
</evidence>
<organism evidence="3 4">
    <name type="scientific">Zobellella endophytica</name>
    <dbReference type="NCBI Taxonomy" id="2116700"/>
    <lineage>
        <taxon>Bacteria</taxon>
        <taxon>Pseudomonadati</taxon>
        <taxon>Pseudomonadota</taxon>
        <taxon>Gammaproteobacteria</taxon>
        <taxon>Aeromonadales</taxon>
        <taxon>Aeromonadaceae</taxon>
        <taxon>Zobellella</taxon>
    </lineage>
</organism>
<comment type="caution">
    <text evidence="3">The sequence shown here is derived from an EMBL/GenBank/DDBJ whole genome shotgun (WGS) entry which is preliminary data.</text>
</comment>
<feature type="region of interest" description="Disordered" evidence="1">
    <location>
        <begin position="225"/>
        <end position="244"/>
    </location>
</feature>
<dbReference type="InterPro" id="IPR018642">
    <property type="entry name" value="DUF2066"/>
</dbReference>
<feature type="chain" id="PRO_5015154653" description="DUF2066 domain-containing protein" evidence="2">
    <location>
        <begin position="20"/>
        <end position="326"/>
    </location>
</feature>
<reference evidence="3 4" key="1">
    <citation type="submission" date="2018-03" db="EMBL/GenBank/DDBJ databases">
        <title>The draft genome of Zobellella sp. 59N8.</title>
        <authorList>
            <person name="Liu L."/>
            <person name="Li L."/>
            <person name="Zhang X."/>
            <person name="Liang L."/>
            <person name="Wang T."/>
        </authorList>
    </citation>
    <scope>NUCLEOTIDE SEQUENCE [LARGE SCALE GENOMIC DNA]</scope>
    <source>
        <strain evidence="3 4">59N8</strain>
    </source>
</reference>
<gene>
    <name evidence="3" type="ORF">C7H85_13115</name>
</gene>
<evidence type="ECO:0000256" key="2">
    <source>
        <dbReference type="SAM" id="SignalP"/>
    </source>
</evidence>
<dbReference type="EMBL" id="PXYG01000005">
    <property type="protein sequence ID" value="PSJ44895.1"/>
    <property type="molecule type" value="Genomic_DNA"/>
</dbReference>
<dbReference type="OrthoDB" id="6195299at2"/>
<keyword evidence="2" id="KW-0732">Signal</keyword>
<dbReference type="RefSeq" id="WP_106730146.1">
    <property type="nucleotide sequence ID" value="NZ_PXYG01000005.1"/>
</dbReference>
<dbReference type="Pfam" id="PF09839">
    <property type="entry name" value="DUF2066"/>
    <property type="match status" value="1"/>
</dbReference>
<feature type="signal peptide" evidence="2">
    <location>
        <begin position="1"/>
        <end position="19"/>
    </location>
</feature>
<dbReference type="Proteomes" id="UP000240243">
    <property type="component" value="Unassembled WGS sequence"/>
</dbReference>
<protein>
    <recommendedName>
        <fullName evidence="5">DUF2066 domain-containing protein</fullName>
    </recommendedName>
</protein>
<proteinExistence type="predicted"/>
<evidence type="ECO:0000256" key="1">
    <source>
        <dbReference type="SAM" id="MobiDB-lite"/>
    </source>
</evidence>